<sequence>MFCITYILFLHIFQYVYIGVLGGRYKSFCFVDHKWNQTVRKCIPCEHGYFGINCETRCPFPYYGFKCLLVCNCMDTDCDHISGCGTASGACRQGHHGRNCEEKCPFPFYGSKCLSKCDCSDKDCHYVHGCRLSSIVSLDVTTNGLPYTYTSSSHRSESLISSTKHGPLRGLMKTNIDVPKKSTIPTGGRVSSVLEAIINTPKEFPQERPTTAHVTLLGLATEENKQVEAIFPGFHLMLLRRCSYKGRGQIEIFNKNNFNKPEMEGECRQSISSSFYPGFFLHF</sequence>
<accession>A0A8W8MB41</accession>
<dbReference type="InterPro" id="IPR042635">
    <property type="entry name" value="MEGF10/SREC1/2-like"/>
</dbReference>
<keyword evidence="3" id="KW-1185">Reference proteome</keyword>
<dbReference type="GO" id="GO:0005044">
    <property type="term" value="F:scavenger receptor activity"/>
    <property type="evidence" value="ECO:0007669"/>
    <property type="project" value="InterPro"/>
</dbReference>
<name>A0A8W8MB41_MAGGI</name>
<dbReference type="PANTHER" id="PTHR24043">
    <property type="entry name" value="SCAVENGER RECEPTOR CLASS F"/>
    <property type="match status" value="1"/>
</dbReference>
<dbReference type="PANTHER" id="PTHR24043:SF8">
    <property type="entry name" value="EGF-LIKE DOMAIN-CONTAINING PROTEIN"/>
    <property type="match status" value="1"/>
</dbReference>
<keyword evidence="1" id="KW-0245">EGF-like domain</keyword>
<protein>
    <recommendedName>
        <fullName evidence="4">Multiple epidermal growth factor-like domains 6</fullName>
    </recommendedName>
</protein>
<reference evidence="2" key="1">
    <citation type="submission" date="2022-08" db="UniProtKB">
        <authorList>
            <consortium name="EnsemblMetazoa"/>
        </authorList>
    </citation>
    <scope>IDENTIFICATION</scope>
    <source>
        <strain evidence="2">05x7-T-G4-1.051#20</strain>
    </source>
</reference>
<dbReference type="Gene3D" id="2.170.300.10">
    <property type="entry name" value="Tie2 ligand-binding domain superfamily"/>
    <property type="match status" value="1"/>
</dbReference>
<evidence type="ECO:0000313" key="2">
    <source>
        <dbReference type="EnsemblMetazoa" id="G32656.1:cds"/>
    </source>
</evidence>
<dbReference type="AlphaFoldDB" id="A0A8W8MB41"/>
<dbReference type="Proteomes" id="UP000005408">
    <property type="component" value="Unassembled WGS sequence"/>
</dbReference>
<evidence type="ECO:0000313" key="3">
    <source>
        <dbReference type="Proteomes" id="UP000005408"/>
    </source>
</evidence>
<dbReference type="EnsemblMetazoa" id="G32656.1">
    <property type="protein sequence ID" value="G32656.1:cds"/>
    <property type="gene ID" value="G32656"/>
</dbReference>
<proteinExistence type="predicted"/>
<organism evidence="2 3">
    <name type="scientific">Magallana gigas</name>
    <name type="common">Pacific oyster</name>
    <name type="synonym">Crassostrea gigas</name>
    <dbReference type="NCBI Taxonomy" id="29159"/>
    <lineage>
        <taxon>Eukaryota</taxon>
        <taxon>Metazoa</taxon>
        <taxon>Spiralia</taxon>
        <taxon>Lophotrochozoa</taxon>
        <taxon>Mollusca</taxon>
        <taxon>Bivalvia</taxon>
        <taxon>Autobranchia</taxon>
        <taxon>Pteriomorphia</taxon>
        <taxon>Ostreida</taxon>
        <taxon>Ostreoidea</taxon>
        <taxon>Ostreidae</taxon>
        <taxon>Magallana</taxon>
    </lineage>
</organism>
<evidence type="ECO:0000256" key="1">
    <source>
        <dbReference type="ARBA" id="ARBA00022536"/>
    </source>
</evidence>
<evidence type="ECO:0008006" key="4">
    <source>
        <dbReference type="Google" id="ProtNLM"/>
    </source>
</evidence>